<comment type="caution">
    <text evidence="1">The sequence shown here is derived from an EMBL/GenBank/DDBJ whole genome shotgun (WGS) entry which is preliminary data.</text>
</comment>
<proteinExistence type="predicted"/>
<gene>
    <name evidence="1" type="ORF">M0813_05296</name>
</gene>
<dbReference type="InterPro" id="IPR032675">
    <property type="entry name" value="LRR_dom_sf"/>
</dbReference>
<dbReference type="Proteomes" id="UP001150062">
    <property type="component" value="Unassembled WGS sequence"/>
</dbReference>
<dbReference type="EMBL" id="JAOAOG010000296">
    <property type="protein sequence ID" value="KAJ6231934.1"/>
    <property type="molecule type" value="Genomic_DNA"/>
</dbReference>
<protein>
    <submittedName>
        <fullName evidence="1">Uncharacterized protein</fullName>
    </submittedName>
</protein>
<keyword evidence="2" id="KW-1185">Reference proteome</keyword>
<sequence>MKFYADGNNIETISTQGSSHLEDIILTSNFDLGGDFPDLLNSNYLRLVDFSNTEITGGIPEEWGFSSRLSIVNLTNIDYESMYLPSWIEKDFYNWFTTSSDSHMLCPKLQGQIENCYPSPNLDNPQEILNCAILNNNQTCNLKIPSTIPITENNEQYEFGCKNGYSGRLCSECYHNSSSTYYSVVQDTDITAKSSPSNESAEHTESSIRFTSVRFQIASVGFSSLQLQSPDQVSSRSKHGNLFKI</sequence>
<dbReference type="Gene3D" id="3.80.10.10">
    <property type="entry name" value="Ribonuclease Inhibitor"/>
    <property type="match status" value="1"/>
</dbReference>
<name>A0ABQ8XIL5_9EUKA</name>
<organism evidence="1 2">
    <name type="scientific">Anaeramoeba flamelloides</name>
    <dbReference type="NCBI Taxonomy" id="1746091"/>
    <lineage>
        <taxon>Eukaryota</taxon>
        <taxon>Metamonada</taxon>
        <taxon>Anaeramoebidae</taxon>
        <taxon>Anaeramoeba</taxon>
    </lineage>
</organism>
<evidence type="ECO:0000313" key="1">
    <source>
        <dbReference type="EMBL" id="KAJ6231934.1"/>
    </source>
</evidence>
<accession>A0ABQ8XIL5</accession>
<evidence type="ECO:0000313" key="2">
    <source>
        <dbReference type="Proteomes" id="UP001150062"/>
    </source>
</evidence>
<reference evidence="1" key="1">
    <citation type="submission" date="2022-08" db="EMBL/GenBank/DDBJ databases">
        <title>Novel sulfate-reducing endosymbionts in the free-living metamonad Anaeramoeba.</title>
        <authorList>
            <person name="Jerlstrom-Hultqvist J."/>
            <person name="Cepicka I."/>
            <person name="Gallot-Lavallee L."/>
            <person name="Salas-Leiva D."/>
            <person name="Curtis B.A."/>
            <person name="Zahonova K."/>
            <person name="Pipaliya S."/>
            <person name="Dacks J."/>
            <person name="Roger A.J."/>
        </authorList>
    </citation>
    <scope>NUCLEOTIDE SEQUENCE</scope>
    <source>
        <strain evidence="1">Schooner1</strain>
    </source>
</reference>
<dbReference type="SUPFAM" id="SSF52058">
    <property type="entry name" value="L domain-like"/>
    <property type="match status" value="1"/>
</dbReference>